<gene>
    <name evidence="7" type="ORF">JI750_16105</name>
</gene>
<dbReference type="EMBL" id="JAERSF010000003">
    <property type="protein sequence ID" value="MBL0738420.1"/>
    <property type="molecule type" value="Genomic_DNA"/>
</dbReference>
<name>A0ABS1KG93_9FLAO</name>
<protein>
    <submittedName>
        <fullName evidence="7">ABC transporter ATP-binding protein</fullName>
    </submittedName>
</protein>
<organism evidence="7 8">
    <name type="scientific">Flavobacterium tagetis</name>
    <dbReference type="NCBI Taxonomy" id="2801336"/>
    <lineage>
        <taxon>Bacteria</taxon>
        <taxon>Pseudomonadati</taxon>
        <taxon>Bacteroidota</taxon>
        <taxon>Flavobacteriia</taxon>
        <taxon>Flavobacteriales</taxon>
        <taxon>Flavobacteriaceae</taxon>
        <taxon>Flavobacterium</taxon>
    </lineage>
</organism>
<evidence type="ECO:0000256" key="1">
    <source>
        <dbReference type="ARBA" id="ARBA00005417"/>
    </source>
</evidence>
<keyword evidence="5 7" id="KW-0067">ATP-binding</keyword>
<evidence type="ECO:0000256" key="3">
    <source>
        <dbReference type="ARBA" id="ARBA00022458"/>
    </source>
</evidence>
<feature type="domain" description="ABC transporter" evidence="6">
    <location>
        <begin position="4"/>
        <end position="231"/>
    </location>
</feature>
<proteinExistence type="inferred from homology"/>
<keyword evidence="2" id="KW-0813">Transport</keyword>
<dbReference type="SUPFAM" id="SSF52540">
    <property type="entry name" value="P-loop containing nucleoside triphosphate hydrolases"/>
    <property type="match status" value="1"/>
</dbReference>
<dbReference type="InterPro" id="IPR003439">
    <property type="entry name" value="ABC_transporter-like_ATP-bd"/>
</dbReference>
<comment type="similarity">
    <text evidence="1">Belongs to the ABC transporter superfamily.</text>
</comment>
<evidence type="ECO:0000313" key="7">
    <source>
        <dbReference type="EMBL" id="MBL0738420.1"/>
    </source>
</evidence>
<dbReference type="SMART" id="SM00382">
    <property type="entry name" value="AAA"/>
    <property type="match status" value="1"/>
</dbReference>
<dbReference type="Proteomes" id="UP000603728">
    <property type="component" value="Unassembled WGS sequence"/>
</dbReference>
<dbReference type="CDD" id="cd03230">
    <property type="entry name" value="ABC_DR_subfamily_A"/>
    <property type="match status" value="1"/>
</dbReference>
<evidence type="ECO:0000256" key="5">
    <source>
        <dbReference type="ARBA" id="ARBA00022840"/>
    </source>
</evidence>
<sequence length="316" mass="35853">MPSVTLKNITKKYGDFVAVDEVSFEVQKGELFGLIGPDGAGKTSIFRILTTLLLADGGTASVEGHDVVNGFQEIRNKVGYMPGKFSLYQDLTVKENLEFFATIFGTTIEENYELIKDIYDQIKPFNDRRAGKLSGGMKQKLALCCALIHKPEILFLDEPTTGVDVVSRSEFWEMLAKLKKQNITIVVSTPYMDEAKLCDRIALIQNGKIMSVDEPQEIINRFPKMLFAVKAKNIYKLLQNLRTEKEVENCDAFGEFLHLTLVSEQPDVEKVKAIAQKYNPEDLEVKKIEPTIEDSFIRLMREQNHFNEPKEMLNGK</sequence>
<dbReference type="GO" id="GO:0005524">
    <property type="term" value="F:ATP binding"/>
    <property type="evidence" value="ECO:0007669"/>
    <property type="project" value="UniProtKB-KW"/>
</dbReference>
<dbReference type="InterPro" id="IPR017871">
    <property type="entry name" value="ABC_transporter-like_CS"/>
</dbReference>
<evidence type="ECO:0000256" key="4">
    <source>
        <dbReference type="ARBA" id="ARBA00022741"/>
    </source>
</evidence>
<dbReference type="PANTHER" id="PTHR42711:SF5">
    <property type="entry name" value="ABC TRANSPORTER ATP-BINDING PROTEIN NATA"/>
    <property type="match status" value="1"/>
</dbReference>
<dbReference type="InterPro" id="IPR050763">
    <property type="entry name" value="ABC_transporter_ATP-binding"/>
</dbReference>
<keyword evidence="8" id="KW-1185">Reference proteome</keyword>
<comment type="caution">
    <text evidence="7">The sequence shown here is derived from an EMBL/GenBank/DDBJ whole genome shotgun (WGS) entry which is preliminary data.</text>
</comment>
<dbReference type="InterPro" id="IPR003593">
    <property type="entry name" value="AAA+_ATPase"/>
</dbReference>
<dbReference type="InterPro" id="IPR027417">
    <property type="entry name" value="P-loop_NTPase"/>
</dbReference>
<dbReference type="PROSITE" id="PS00211">
    <property type="entry name" value="ABC_TRANSPORTER_1"/>
    <property type="match status" value="1"/>
</dbReference>
<evidence type="ECO:0000256" key="2">
    <source>
        <dbReference type="ARBA" id="ARBA00022448"/>
    </source>
</evidence>
<keyword evidence="3" id="KW-0536">Nodulation</keyword>
<accession>A0ABS1KG93</accession>
<evidence type="ECO:0000313" key="8">
    <source>
        <dbReference type="Proteomes" id="UP000603728"/>
    </source>
</evidence>
<dbReference type="PANTHER" id="PTHR42711">
    <property type="entry name" value="ABC TRANSPORTER ATP-BINDING PROTEIN"/>
    <property type="match status" value="1"/>
</dbReference>
<dbReference type="Pfam" id="PF00005">
    <property type="entry name" value="ABC_tran"/>
    <property type="match status" value="1"/>
</dbReference>
<keyword evidence="4" id="KW-0547">Nucleotide-binding</keyword>
<evidence type="ECO:0000259" key="6">
    <source>
        <dbReference type="PROSITE" id="PS50893"/>
    </source>
</evidence>
<dbReference type="PROSITE" id="PS50893">
    <property type="entry name" value="ABC_TRANSPORTER_2"/>
    <property type="match status" value="1"/>
</dbReference>
<reference evidence="7 8" key="1">
    <citation type="submission" date="2021-01" db="EMBL/GenBank/DDBJ databases">
        <title>Genome seq and assembly of Flavobacterium sp. GN10.</title>
        <authorList>
            <person name="Chhetri G."/>
        </authorList>
    </citation>
    <scope>NUCLEOTIDE SEQUENCE [LARGE SCALE GENOMIC DNA]</scope>
    <source>
        <strain evidence="7 8">GN10</strain>
    </source>
</reference>
<dbReference type="Gene3D" id="3.40.50.300">
    <property type="entry name" value="P-loop containing nucleotide triphosphate hydrolases"/>
    <property type="match status" value="1"/>
</dbReference>
<dbReference type="RefSeq" id="WP_202004209.1">
    <property type="nucleotide sequence ID" value="NZ_JAERSF010000003.1"/>
</dbReference>